<dbReference type="OrthoDB" id="10267976at2759"/>
<feature type="domain" description="MmgE/PrpD N-terminal" evidence="3">
    <location>
        <begin position="104"/>
        <end position="371"/>
    </location>
</feature>
<feature type="region of interest" description="Disordered" evidence="2">
    <location>
        <begin position="51"/>
        <end position="79"/>
    </location>
</feature>
<dbReference type="PANTHER" id="PTHR16943">
    <property type="entry name" value="2-METHYLCITRATE DEHYDRATASE-RELATED"/>
    <property type="match status" value="1"/>
</dbReference>
<dbReference type="SUPFAM" id="SSF103378">
    <property type="entry name" value="2-methylcitrate dehydratase PrpD"/>
    <property type="match status" value="1"/>
</dbReference>
<dbReference type="AlphaFoldDB" id="A0A3S0ZMM5"/>
<evidence type="ECO:0000313" key="5">
    <source>
        <dbReference type="EMBL" id="RUS82589.1"/>
    </source>
</evidence>
<dbReference type="GO" id="GO:0016829">
    <property type="term" value="F:lyase activity"/>
    <property type="evidence" value="ECO:0007669"/>
    <property type="project" value="InterPro"/>
</dbReference>
<dbReference type="Pfam" id="PF03972">
    <property type="entry name" value="MmgE_PrpD_N"/>
    <property type="match status" value="1"/>
</dbReference>
<dbReference type="STRING" id="188477.A0A3S0ZMM5"/>
<reference evidence="5 6" key="1">
    <citation type="submission" date="2019-01" db="EMBL/GenBank/DDBJ databases">
        <title>A draft genome assembly of the solar-powered sea slug Elysia chlorotica.</title>
        <authorList>
            <person name="Cai H."/>
            <person name="Li Q."/>
            <person name="Fang X."/>
            <person name="Li J."/>
            <person name="Curtis N.E."/>
            <person name="Altenburger A."/>
            <person name="Shibata T."/>
            <person name="Feng M."/>
            <person name="Maeda T."/>
            <person name="Schwartz J.A."/>
            <person name="Shigenobu S."/>
            <person name="Lundholm N."/>
            <person name="Nishiyama T."/>
            <person name="Yang H."/>
            <person name="Hasebe M."/>
            <person name="Li S."/>
            <person name="Pierce S.K."/>
            <person name="Wang J."/>
        </authorList>
    </citation>
    <scope>NUCLEOTIDE SEQUENCE [LARGE SCALE GENOMIC DNA]</scope>
    <source>
        <strain evidence="5">EC2010</strain>
        <tissue evidence="5">Whole organism of an adult</tissue>
    </source>
</reference>
<dbReference type="FunFam" id="1.10.4100.10:FF:000002">
    <property type="entry name" value="Aconitate decarboxylase 1"/>
    <property type="match status" value="1"/>
</dbReference>
<feature type="compositionally biased region" description="Low complexity" evidence="2">
    <location>
        <begin position="57"/>
        <end position="68"/>
    </location>
</feature>
<name>A0A3S0ZMM5_ELYCH</name>
<dbReference type="InterPro" id="IPR005656">
    <property type="entry name" value="MmgE_PrpD"/>
</dbReference>
<dbReference type="InterPro" id="IPR045336">
    <property type="entry name" value="MmgE_PrpD_N"/>
</dbReference>
<evidence type="ECO:0000256" key="1">
    <source>
        <dbReference type="ARBA" id="ARBA00006174"/>
    </source>
</evidence>
<dbReference type="InterPro" id="IPR045337">
    <property type="entry name" value="MmgE_PrpD_C"/>
</dbReference>
<feature type="domain" description="MmgE/PrpD C-terminal" evidence="4">
    <location>
        <begin position="400"/>
        <end position="566"/>
    </location>
</feature>
<accession>A0A3S0ZMM5</accession>
<organism evidence="5 6">
    <name type="scientific">Elysia chlorotica</name>
    <name type="common">Eastern emerald elysia</name>
    <name type="synonym">Sea slug</name>
    <dbReference type="NCBI Taxonomy" id="188477"/>
    <lineage>
        <taxon>Eukaryota</taxon>
        <taxon>Metazoa</taxon>
        <taxon>Spiralia</taxon>
        <taxon>Lophotrochozoa</taxon>
        <taxon>Mollusca</taxon>
        <taxon>Gastropoda</taxon>
        <taxon>Heterobranchia</taxon>
        <taxon>Euthyneura</taxon>
        <taxon>Panpulmonata</taxon>
        <taxon>Sacoglossa</taxon>
        <taxon>Placobranchoidea</taxon>
        <taxon>Plakobranchidae</taxon>
        <taxon>Elysia</taxon>
    </lineage>
</organism>
<evidence type="ECO:0000313" key="6">
    <source>
        <dbReference type="Proteomes" id="UP000271974"/>
    </source>
</evidence>
<dbReference type="EMBL" id="RQTK01000280">
    <property type="protein sequence ID" value="RUS82589.1"/>
    <property type="molecule type" value="Genomic_DNA"/>
</dbReference>
<gene>
    <name evidence="5" type="ORF">EGW08_009663</name>
</gene>
<dbReference type="PANTHER" id="PTHR16943:SF8">
    <property type="entry name" value="2-METHYLCITRATE DEHYDRATASE"/>
    <property type="match status" value="1"/>
</dbReference>
<dbReference type="Gene3D" id="3.30.1330.120">
    <property type="entry name" value="2-methylcitrate dehydratase PrpD"/>
    <property type="match status" value="1"/>
</dbReference>
<dbReference type="Pfam" id="PF19305">
    <property type="entry name" value="MmgE_PrpD_C"/>
    <property type="match status" value="1"/>
</dbReference>
<comment type="caution">
    <text evidence="5">The sequence shown here is derived from an EMBL/GenBank/DDBJ whole genome shotgun (WGS) entry which is preliminary data.</text>
</comment>
<comment type="similarity">
    <text evidence="1">Belongs to the PrpD family.</text>
</comment>
<dbReference type="Gene3D" id="1.10.4100.10">
    <property type="entry name" value="2-methylcitrate dehydratase PrpD"/>
    <property type="match status" value="1"/>
</dbReference>
<dbReference type="InterPro" id="IPR042188">
    <property type="entry name" value="MmgE/PrpD_sf_2"/>
</dbReference>
<evidence type="ECO:0008006" key="7">
    <source>
        <dbReference type="Google" id="ProtNLM"/>
    </source>
</evidence>
<evidence type="ECO:0000256" key="2">
    <source>
        <dbReference type="SAM" id="MobiDB-lite"/>
    </source>
</evidence>
<dbReference type="InterPro" id="IPR042183">
    <property type="entry name" value="MmgE/PrpD_sf_1"/>
</dbReference>
<keyword evidence="6" id="KW-1185">Reference proteome</keyword>
<sequence>MLTTRLPSRALCLCSVKSAGPPRTLHTTTRRPMQGSWKLTWRADKLLSRNQFPDQGSLSRSSSSTTSTPEDLALSSSVENKRFSHSSAQAAHKNLPAMSVTSWISELVSRATIHDLSATTVHRSKRMLLDTLGVGVLGAGTDISRTVSRSCLMLEQGGGAIQSRGEVKSVVGGAGKRGRNVGGTGAVLWGSRSSKASPATAAYINGVSVHSMDMDDTWHPATHPSGPTLPAVLALAETLVPNAGGSGGVSLEDVLVAYNVGIEVQGLLLRAARSAQSIPSRFHPPAVVGVMGSAAACANLLGFGPSKCRAALGIAASFSGAPMANAGTTTKPLHAGKAARFGLEAALLADQGIEGNSNILDMASGFGAFYEDFDPETLLAENSGNAEFLLHTQDVALKRFPAHLGMHWTIDAAMAARKNLVGEGSALVDTSNIRKILVRAPPSKYINRPVPSSEHEARHSFQFSACTALLDGQVTPESYHDDCLKRSELQDLLHMTEIETPEDNHASFNEMYVEVSLFLKDGSEIKGRCDTPYGHWRNPLSDEDVVRKFEQNAEALSSQSRQEIVRLVQTMSAEAYATDLTSLLHAY</sequence>
<proteinExistence type="inferred from homology"/>
<protein>
    <recommendedName>
        <fullName evidence="7">MmgE/PrpD</fullName>
    </recommendedName>
</protein>
<evidence type="ECO:0000259" key="3">
    <source>
        <dbReference type="Pfam" id="PF03972"/>
    </source>
</evidence>
<evidence type="ECO:0000259" key="4">
    <source>
        <dbReference type="Pfam" id="PF19305"/>
    </source>
</evidence>
<dbReference type="InterPro" id="IPR036148">
    <property type="entry name" value="MmgE/PrpD_sf"/>
</dbReference>
<dbReference type="Proteomes" id="UP000271974">
    <property type="component" value="Unassembled WGS sequence"/>
</dbReference>